<dbReference type="Pfam" id="PF00856">
    <property type="entry name" value="SET"/>
    <property type="match status" value="1"/>
</dbReference>
<dbReference type="InParanoid" id="C1G5B8"/>
<dbReference type="InterPro" id="IPR001214">
    <property type="entry name" value="SET_dom"/>
</dbReference>
<dbReference type="eggNOG" id="ENOG502RR26">
    <property type="taxonomic scope" value="Eukaryota"/>
</dbReference>
<dbReference type="AlphaFoldDB" id="C1G5B8"/>
<dbReference type="VEuPathDB" id="FungiDB:PADG_03488"/>
<dbReference type="GeneID" id="22582785"/>
<evidence type="ECO:0000313" key="2">
    <source>
        <dbReference type="EMBL" id="EEH47390.2"/>
    </source>
</evidence>
<protein>
    <recommendedName>
        <fullName evidence="1">SET domain-containing protein</fullName>
    </recommendedName>
</protein>
<dbReference type="Proteomes" id="UP000001628">
    <property type="component" value="Unassembled WGS sequence"/>
</dbReference>
<dbReference type="RefSeq" id="XP_010758425.1">
    <property type="nucleotide sequence ID" value="XM_010760123.1"/>
</dbReference>
<proteinExistence type="predicted"/>
<gene>
    <name evidence="2" type="ORF">PADG_03488</name>
</gene>
<dbReference type="Gene3D" id="2.170.270.10">
    <property type="entry name" value="SET domain"/>
    <property type="match status" value="1"/>
</dbReference>
<sequence length="173" mass="19131">MLVIFFGAKKASTYAFADTDEESYNQDVSFLINTQTKVITHGTQTKLLTMTAQKVYRNPSLASVIAGLHHGSYKTVDTSDLSGAPVVDTQGITAEGRSGSYVNHSCNSNTRRVFIGDMMIVRATRDNPPDAEIAYWFQVPMTNQEPAKEGLLETRDDLLDAVQKEFSFPTRPC</sequence>
<dbReference type="EMBL" id="KN275959">
    <property type="protein sequence ID" value="EEH47390.2"/>
    <property type="molecule type" value="Genomic_DNA"/>
</dbReference>
<dbReference type="SUPFAM" id="SSF82199">
    <property type="entry name" value="SET domain"/>
    <property type="match status" value="1"/>
</dbReference>
<evidence type="ECO:0000259" key="1">
    <source>
        <dbReference type="Pfam" id="PF00856"/>
    </source>
</evidence>
<dbReference type="HOGENOM" id="CLU_1548083_0_0_1"/>
<reference evidence="2 3" key="1">
    <citation type="journal article" date="2011" name="PLoS Genet.">
        <title>Comparative genomic analysis of human fungal pathogens causing paracoccidioidomycosis.</title>
        <authorList>
            <person name="Desjardins C.A."/>
            <person name="Champion M.D."/>
            <person name="Holder J.W."/>
            <person name="Muszewska A."/>
            <person name="Goldberg J."/>
            <person name="Bailao A.M."/>
            <person name="Brigido M.M."/>
            <person name="Ferreira M.E."/>
            <person name="Garcia A.M."/>
            <person name="Grynberg M."/>
            <person name="Gujja S."/>
            <person name="Heiman D.I."/>
            <person name="Henn M.R."/>
            <person name="Kodira C.D."/>
            <person name="Leon-Narvaez H."/>
            <person name="Longo L.V."/>
            <person name="Ma L.J."/>
            <person name="Malavazi I."/>
            <person name="Matsuo A.L."/>
            <person name="Morais F.V."/>
            <person name="Pereira M."/>
            <person name="Rodriguez-Brito S."/>
            <person name="Sakthikumar S."/>
            <person name="Salem-Izacc S.M."/>
            <person name="Sykes S.M."/>
            <person name="Teixeira M.M."/>
            <person name="Vallejo M.C."/>
            <person name="Walter M.E."/>
            <person name="Yandava C."/>
            <person name="Young S."/>
            <person name="Zeng Q."/>
            <person name="Zucker J."/>
            <person name="Felipe M.S."/>
            <person name="Goldman G.H."/>
            <person name="Haas B.J."/>
            <person name="McEwen J.G."/>
            <person name="Nino-Vega G."/>
            <person name="Puccia R."/>
            <person name="San-Blas G."/>
            <person name="Soares C.M."/>
            <person name="Birren B.W."/>
            <person name="Cuomo C.A."/>
        </authorList>
    </citation>
    <scope>NUCLEOTIDE SEQUENCE [LARGE SCALE GENOMIC DNA]</scope>
    <source>
        <strain evidence="2 3">Pb18</strain>
    </source>
</reference>
<accession>C1G5B8</accession>
<dbReference type="STRING" id="502780.C1G5B8"/>
<dbReference type="InterPro" id="IPR046341">
    <property type="entry name" value="SET_dom_sf"/>
</dbReference>
<organism evidence="2 3">
    <name type="scientific">Paracoccidioides brasiliensis (strain Pb18)</name>
    <dbReference type="NCBI Taxonomy" id="502780"/>
    <lineage>
        <taxon>Eukaryota</taxon>
        <taxon>Fungi</taxon>
        <taxon>Dikarya</taxon>
        <taxon>Ascomycota</taxon>
        <taxon>Pezizomycotina</taxon>
        <taxon>Eurotiomycetes</taxon>
        <taxon>Eurotiomycetidae</taxon>
        <taxon>Onygenales</taxon>
        <taxon>Ajellomycetaceae</taxon>
        <taxon>Paracoccidioides</taxon>
    </lineage>
</organism>
<keyword evidence="3" id="KW-1185">Reference proteome</keyword>
<name>C1G5B8_PARBD</name>
<dbReference type="KEGG" id="pbn:PADG_03488"/>
<feature type="domain" description="SET" evidence="1">
    <location>
        <begin position="91"/>
        <end position="137"/>
    </location>
</feature>
<evidence type="ECO:0000313" key="3">
    <source>
        <dbReference type="Proteomes" id="UP000001628"/>
    </source>
</evidence>
<dbReference type="OrthoDB" id="438641at2759"/>